<comment type="similarity">
    <text evidence="3 8">Belongs to the PsaJ family.</text>
</comment>
<geneLocation type="plastid" evidence="10"/>
<name>A0A142BYA2_SCHDU</name>
<evidence type="ECO:0000256" key="9">
    <source>
        <dbReference type="SAM" id="Phobius"/>
    </source>
</evidence>
<feature type="transmembrane region" description="Helical" evidence="9">
    <location>
        <begin position="6"/>
        <end position="27"/>
    </location>
</feature>
<keyword evidence="6 8" id="KW-1133">Transmembrane helix</keyword>
<accession>A0A142BYA2</accession>
<comment type="function">
    <text evidence="1 8">May help in the organization of the PsaE and PsaF subunits.</text>
</comment>
<evidence type="ECO:0000313" key="10">
    <source>
        <dbReference type="EMBL" id="AMP43394.1"/>
    </source>
</evidence>
<evidence type="ECO:0000256" key="6">
    <source>
        <dbReference type="ARBA" id="ARBA00022989"/>
    </source>
</evidence>
<gene>
    <name evidence="8 10" type="primary">psaJ</name>
</gene>
<proteinExistence type="inferred from homology"/>
<dbReference type="PANTHER" id="PTHR36082:SF2">
    <property type="entry name" value="PHOTOSYSTEM I REACTION CENTER SUBUNIT IX"/>
    <property type="match status" value="1"/>
</dbReference>
<comment type="subcellular location">
    <subcellularLocation>
        <location evidence="8">Cellular thylakoid membrane</location>
        <topology evidence="8">Single-pass membrane protein</topology>
    </subcellularLocation>
    <subcellularLocation>
        <location evidence="2">Membrane</location>
        <topology evidence="2">Single-pass membrane protein</topology>
    </subcellularLocation>
</comment>
<keyword evidence="5 8" id="KW-0812">Transmembrane</keyword>
<evidence type="ECO:0000256" key="4">
    <source>
        <dbReference type="ARBA" id="ARBA00019868"/>
    </source>
</evidence>
<organism evidence="10">
    <name type="scientific">Scherffelia dubia</name>
    <name type="common">Green alga</name>
    <name type="synonym">Chlamydomonas dubia</name>
    <dbReference type="NCBI Taxonomy" id="3190"/>
    <lineage>
        <taxon>Eukaryota</taxon>
        <taxon>Viridiplantae</taxon>
        <taxon>Chlorophyta</taxon>
        <taxon>core chlorophytes</taxon>
        <taxon>Chlorodendrophyceae</taxon>
        <taxon>Chlorodendrales</taxon>
        <taxon>Chlorodendraceae</taxon>
        <taxon>Scherffelia</taxon>
    </lineage>
</organism>
<keyword evidence="8" id="KW-0603">Photosystem I</keyword>
<keyword evidence="10" id="KW-0934">Plastid</keyword>
<evidence type="ECO:0000256" key="3">
    <source>
        <dbReference type="ARBA" id="ARBA00006318"/>
    </source>
</evidence>
<dbReference type="Gene3D" id="1.20.5.510">
    <property type="entry name" value="Single helix bin"/>
    <property type="match status" value="1"/>
</dbReference>
<evidence type="ECO:0000256" key="7">
    <source>
        <dbReference type="ARBA" id="ARBA00023136"/>
    </source>
</evidence>
<evidence type="ECO:0000256" key="5">
    <source>
        <dbReference type="ARBA" id="ARBA00022692"/>
    </source>
</evidence>
<dbReference type="RefSeq" id="YP_009241487.1">
    <property type="nucleotide sequence ID" value="NC_029807.1"/>
</dbReference>
<dbReference type="GO" id="GO:0009522">
    <property type="term" value="C:photosystem I"/>
    <property type="evidence" value="ECO:0007669"/>
    <property type="project" value="UniProtKB-KW"/>
</dbReference>
<dbReference type="InterPro" id="IPR036062">
    <property type="entry name" value="PSI_PsaJ_sf"/>
</dbReference>
<dbReference type="InterPro" id="IPR002615">
    <property type="entry name" value="PSI_PsaJ"/>
</dbReference>
<dbReference type="AlphaFoldDB" id="A0A142BYA2"/>
<dbReference type="HAMAP" id="MF_00522">
    <property type="entry name" value="PSI_PsaJ"/>
    <property type="match status" value="1"/>
</dbReference>
<evidence type="ECO:0000256" key="2">
    <source>
        <dbReference type="ARBA" id="ARBA00004167"/>
    </source>
</evidence>
<dbReference type="PANTHER" id="PTHR36082">
    <property type="match status" value="1"/>
</dbReference>
<evidence type="ECO:0000256" key="8">
    <source>
        <dbReference type="HAMAP-Rule" id="MF_00522"/>
    </source>
</evidence>
<dbReference type="Pfam" id="PF01701">
    <property type="entry name" value="PSI_PsaJ"/>
    <property type="match status" value="1"/>
</dbReference>
<dbReference type="SUPFAM" id="SSF81544">
    <property type="entry name" value="Subunit IX of photosystem I reaction centre, PsaJ"/>
    <property type="match status" value="1"/>
</dbReference>
<keyword evidence="8" id="KW-0793">Thylakoid</keyword>
<dbReference type="GO" id="GO:0015979">
    <property type="term" value="P:photosynthesis"/>
    <property type="evidence" value="ECO:0007669"/>
    <property type="project" value="UniProtKB-UniRule"/>
</dbReference>
<dbReference type="GO" id="GO:0042651">
    <property type="term" value="C:thylakoid membrane"/>
    <property type="evidence" value="ECO:0007669"/>
    <property type="project" value="UniProtKB-UniRule"/>
</dbReference>
<dbReference type="EMBL" id="KU167098">
    <property type="protein sequence ID" value="AMP43394.1"/>
    <property type="molecule type" value="Genomic_DNA"/>
</dbReference>
<evidence type="ECO:0000256" key="1">
    <source>
        <dbReference type="ARBA" id="ARBA00002115"/>
    </source>
</evidence>
<protein>
    <recommendedName>
        <fullName evidence="4 8">Photosystem I reaction center subunit IX</fullName>
    </recommendedName>
</protein>
<keyword evidence="7 8" id="KW-0472">Membrane</keyword>
<reference evidence="10" key="1">
    <citation type="journal article" date="2016" name="PLoS ONE">
        <title>Distinctive Architecture of the Chloroplast Genome in the Chlorodendrophycean Green Algae Scherffelia dubia and Tetraselmis sp. CCMP 881.</title>
        <authorList>
            <person name="Turmel M."/>
            <person name="de Cambiaire J.C."/>
            <person name="Otis C."/>
            <person name="Lemieux C."/>
        </authorList>
    </citation>
    <scope>NUCLEOTIDE SEQUENCE</scope>
</reference>
<dbReference type="GeneID" id="27209999"/>
<sequence length="41" mass="4769">MKNFTIYLSTAPVVGTIWFIFTAGLIIEINRFFPDPLIFNF</sequence>
<keyword evidence="8" id="KW-0602">Photosynthesis</keyword>